<gene>
    <name evidence="1" type="ORF">JHL16_33870</name>
</gene>
<accession>A0ACC5RG22</accession>
<organism evidence="1 2">
    <name type="scientific">Taklimakanibacter albus</name>
    <dbReference type="NCBI Taxonomy" id="2800327"/>
    <lineage>
        <taxon>Bacteria</taxon>
        <taxon>Pseudomonadati</taxon>
        <taxon>Pseudomonadota</taxon>
        <taxon>Alphaproteobacteria</taxon>
        <taxon>Hyphomicrobiales</taxon>
        <taxon>Aestuariivirgaceae</taxon>
        <taxon>Taklimakanibacter</taxon>
    </lineage>
</organism>
<name>A0ACC5RG22_9HYPH</name>
<keyword evidence="2" id="KW-1185">Reference proteome</keyword>
<dbReference type="EMBL" id="JAENHL010000008">
    <property type="protein sequence ID" value="MBK1871405.1"/>
    <property type="molecule type" value="Genomic_DNA"/>
</dbReference>
<comment type="caution">
    <text evidence="1">The sequence shown here is derived from an EMBL/GenBank/DDBJ whole genome shotgun (WGS) entry which is preliminary data.</text>
</comment>
<proteinExistence type="predicted"/>
<dbReference type="Proteomes" id="UP000616151">
    <property type="component" value="Unassembled WGS sequence"/>
</dbReference>
<evidence type="ECO:0000313" key="2">
    <source>
        <dbReference type="Proteomes" id="UP000616151"/>
    </source>
</evidence>
<sequence length="82" mass="8883">MSELATIKTIIARAFFIPADAIADDADIAEIKGMDSLTFEALMLEIEEATGQEPDPVALMDVRTVADLARMIEEMKAAAQRA</sequence>
<reference evidence="1" key="1">
    <citation type="submission" date="2021-01" db="EMBL/GenBank/DDBJ databases">
        <authorList>
            <person name="Sun Q."/>
        </authorList>
    </citation>
    <scope>NUCLEOTIDE SEQUENCE</scope>
    <source>
        <strain evidence="1">YIM B02566</strain>
    </source>
</reference>
<protein>
    <submittedName>
        <fullName evidence="1">Acyl carrier protein</fullName>
    </submittedName>
</protein>
<evidence type="ECO:0000313" key="1">
    <source>
        <dbReference type="EMBL" id="MBK1871405.1"/>
    </source>
</evidence>